<reference evidence="2" key="1">
    <citation type="submission" date="2022-11" db="UniProtKB">
        <authorList>
            <consortium name="WormBaseParasite"/>
        </authorList>
    </citation>
    <scope>IDENTIFICATION</scope>
</reference>
<sequence>VTHCQLQSLPIQSNVRNRLSTTIEASRSQVAACFFPYFSLEAHMFGMTLESQPRKFISDLTVTVLPLRRSKSLFFAPCAFDSHESFGPQPVRVGLPDRFLFDRDALYPHVCSSRAVVHL</sequence>
<accession>A0A915ASU2</accession>
<dbReference type="AlphaFoldDB" id="A0A915ASU2"/>
<evidence type="ECO:0000313" key="1">
    <source>
        <dbReference type="Proteomes" id="UP000887569"/>
    </source>
</evidence>
<dbReference type="Proteomes" id="UP000887569">
    <property type="component" value="Unplaced"/>
</dbReference>
<organism evidence="1 2">
    <name type="scientific">Parascaris univalens</name>
    <name type="common">Nematode worm</name>
    <dbReference type="NCBI Taxonomy" id="6257"/>
    <lineage>
        <taxon>Eukaryota</taxon>
        <taxon>Metazoa</taxon>
        <taxon>Ecdysozoa</taxon>
        <taxon>Nematoda</taxon>
        <taxon>Chromadorea</taxon>
        <taxon>Rhabditida</taxon>
        <taxon>Spirurina</taxon>
        <taxon>Ascaridomorpha</taxon>
        <taxon>Ascaridoidea</taxon>
        <taxon>Ascarididae</taxon>
        <taxon>Parascaris</taxon>
    </lineage>
</organism>
<evidence type="ECO:0000313" key="2">
    <source>
        <dbReference type="WBParaSite" id="PgR015_g109_t04"/>
    </source>
</evidence>
<keyword evidence="1" id="KW-1185">Reference proteome</keyword>
<protein>
    <submittedName>
        <fullName evidence="2">Uncharacterized protein</fullName>
    </submittedName>
</protein>
<dbReference type="WBParaSite" id="PgR015_g109_t04">
    <property type="protein sequence ID" value="PgR015_g109_t04"/>
    <property type="gene ID" value="PgR015_g109"/>
</dbReference>
<proteinExistence type="predicted"/>
<name>A0A915ASU2_PARUN</name>